<gene>
    <name evidence="2" type="ORF">INF26_02610</name>
</gene>
<dbReference type="SMART" id="SM00530">
    <property type="entry name" value="HTH_XRE"/>
    <property type="match status" value="1"/>
</dbReference>
<evidence type="ECO:0000313" key="2">
    <source>
        <dbReference type="EMBL" id="MBE5023746.1"/>
    </source>
</evidence>
<reference evidence="2 3" key="1">
    <citation type="submission" date="2020-10" db="EMBL/GenBank/DDBJ databases">
        <title>ChiBAC.</title>
        <authorList>
            <person name="Zenner C."/>
            <person name="Hitch T.C.A."/>
            <person name="Clavel T."/>
        </authorList>
    </citation>
    <scope>NUCLEOTIDE SEQUENCE [LARGE SCALE GENOMIC DNA]</scope>
    <source>
        <strain evidence="2 3">DSM 107455</strain>
    </source>
</reference>
<comment type="caution">
    <text evidence="2">The sequence shown here is derived from an EMBL/GenBank/DDBJ whole genome shotgun (WGS) entry which is preliminary data.</text>
</comment>
<dbReference type="Proteomes" id="UP001194273">
    <property type="component" value="Unassembled WGS sequence"/>
</dbReference>
<protein>
    <submittedName>
        <fullName evidence="2">Helix-turn-helix transcriptional regulator</fullName>
    </submittedName>
</protein>
<dbReference type="InterPro" id="IPR001387">
    <property type="entry name" value="Cro/C1-type_HTH"/>
</dbReference>
<dbReference type="CDD" id="cd00093">
    <property type="entry name" value="HTH_XRE"/>
    <property type="match status" value="1"/>
</dbReference>
<dbReference type="PROSITE" id="PS50943">
    <property type="entry name" value="HTH_CROC1"/>
    <property type="match status" value="1"/>
</dbReference>
<dbReference type="InterPro" id="IPR010982">
    <property type="entry name" value="Lambda_DNA-bd_dom_sf"/>
</dbReference>
<dbReference type="SUPFAM" id="SSF47413">
    <property type="entry name" value="lambda repressor-like DNA-binding domains"/>
    <property type="match status" value="1"/>
</dbReference>
<dbReference type="RefSeq" id="WP_193529161.1">
    <property type="nucleotide sequence ID" value="NZ_JADCJZ010000001.1"/>
</dbReference>
<evidence type="ECO:0000259" key="1">
    <source>
        <dbReference type="PROSITE" id="PS50943"/>
    </source>
</evidence>
<organism evidence="2 3">
    <name type="scientific">Thermophilibacter gallinarum</name>
    <dbReference type="NCBI Taxonomy" id="2779357"/>
    <lineage>
        <taxon>Bacteria</taxon>
        <taxon>Bacillati</taxon>
        <taxon>Actinomycetota</taxon>
        <taxon>Coriobacteriia</taxon>
        <taxon>Coriobacteriales</taxon>
        <taxon>Atopobiaceae</taxon>
        <taxon>Thermophilibacter</taxon>
    </lineage>
</organism>
<dbReference type="EMBL" id="JADCJZ010000001">
    <property type="protein sequence ID" value="MBE5023746.1"/>
    <property type="molecule type" value="Genomic_DNA"/>
</dbReference>
<sequence length="100" mass="10636">MDTGEACKLVRTRVGKNVDGLLGAKGLSQSKLAAMIGVDRSHLNQLIGGKSNVTLDVLVKIADGLGVPLTELFFGLDSKTPCELTPRDLKIDYDKGNARP</sequence>
<keyword evidence="3" id="KW-1185">Reference proteome</keyword>
<dbReference type="Gene3D" id="1.10.260.40">
    <property type="entry name" value="lambda repressor-like DNA-binding domains"/>
    <property type="match status" value="1"/>
</dbReference>
<feature type="domain" description="HTH cro/C1-type" evidence="1">
    <location>
        <begin position="24"/>
        <end position="72"/>
    </location>
</feature>
<accession>A0ABR9QRP7</accession>
<evidence type="ECO:0000313" key="3">
    <source>
        <dbReference type="Proteomes" id="UP001194273"/>
    </source>
</evidence>
<dbReference type="Pfam" id="PF01381">
    <property type="entry name" value="HTH_3"/>
    <property type="match status" value="1"/>
</dbReference>
<proteinExistence type="predicted"/>
<name>A0ABR9QRP7_9ACTN</name>